<evidence type="ECO:0000256" key="2">
    <source>
        <dbReference type="ARBA" id="ARBA00006613"/>
    </source>
</evidence>
<keyword evidence="9" id="KW-1185">Reference proteome</keyword>
<keyword evidence="5" id="KW-0653">Protein transport</keyword>
<dbReference type="GO" id="GO:0010008">
    <property type="term" value="C:endosome membrane"/>
    <property type="evidence" value="ECO:0007669"/>
    <property type="project" value="TreeGrafter"/>
</dbReference>
<dbReference type="GO" id="GO:0030123">
    <property type="term" value="C:AP-3 adaptor complex"/>
    <property type="evidence" value="ECO:0007669"/>
    <property type="project" value="InterPro"/>
</dbReference>
<evidence type="ECO:0000313" key="9">
    <source>
        <dbReference type="Proteomes" id="UP000054018"/>
    </source>
</evidence>
<dbReference type="OrthoDB" id="10264595at2759"/>
<proteinExistence type="inferred from homology"/>
<evidence type="ECO:0000256" key="6">
    <source>
        <dbReference type="ARBA" id="ARBA00023136"/>
    </source>
</evidence>
<dbReference type="PANTHER" id="PTHR22781">
    <property type="entry name" value="DELTA ADAPTIN-RELATED"/>
    <property type="match status" value="1"/>
</dbReference>
<dbReference type="Proteomes" id="UP000054018">
    <property type="component" value="Unassembled WGS sequence"/>
</dbReference>
<gene>
    <name evidence="8" type="ORF">PISMIDRAFT_19627</name>
</gene>
<accession>A0A0C9YTV4</accession>
<dbReference type="GO" id="GO:0006623">
    <property type="term" value="P:protein targeting to vacuole"/>
    <property type="evidence" value="ECO:0007669"/>
    <property type="project" value="TreeGrafter"/>
</dbReference>
<keyword evidence="4" id="KW-0677">Repeat</keyword>
<keyword evidence="3" id="KW-0813">Transport</keyword>
<feature type="non-terminal residue" evidence="8">
    <location>
        <position position="433"/>
    </location>
</feature>
<dbReference type="GO" id="GO:0006896">
    <property type="term" value="P:Golgi to vacuole transport"/>
    <property type="evidence" value="ECO:0007669"/>
    <property type="project" value="TreeGrafter"/>
</dbReference>
<feature type="domain" description="Clathrin/coatomer adaptor adaptin-like N-terminal" evidence="7">
    <location>
        <begin position="1"/>
        <end position="100"/>
    </location>
</feature>
<evidence type="ECO:0000256" key="5">
    <source>
        <dbReference type="ARBA" id="ARBA00022927"/>
    </source>
</evidence>
<reference evidence="8 9" key="1">
    <citation type="submission" date="2014-04" db="EMBL/GenBank/DDBJ databases">
        <authorList>
            <consortium name="DOE Joint Genome Institute"/>
            <person name="Kuo A."/>
            <person name="Kohler A."/>
            <person name="Costa M.D."/>
            <person name="Nagy L.G."/>
            <person name="Floudas D."/>
            <person name="Copeland A."/>
            <person name="Barry K.W."/>
            <person name="Cichocki N."/>
            <person name="Veneault-Fourrey C."/>
            <person name="LaButti K."/>
            <person name="Lindquist E.A."/>
            <person name="Lipzen A."/>
            <person name="Lundell T."/>
            <person name="Morin E."/>
            <person name="Murat C."/>
            <person name="Sun H."/>
            <person name="Tunlid A."/>
            <person name="Henrissat B."/>
            <person name="Grigoriev I.V."/>
            <person name="Hibbett D.S."/>
            <person name="Martin F."/>
            <person name="Nordberg H.P."/>
            <person name="Cantor M.N."/>
            <person name="Hua S.X."/>
        </authorList>
    </citation>
    <scope>NUCLEOTIDE SEQUENCE [LARGE SCALE GENOMIC DNA]</scope>
    <source>
        <strain evidence="8 9">441</strain>
    </source>
</reference>
<keyword evidence="6" id="KW-0472">Membrane</keyword>
<name>A0A0C9YTV4_9AGAM</name>
<comment type="similarity">
    <text evidence="2">Belongs to the adaptor complexes large subunit family.</text>
</comment>
<evidence type="ECO:0000259" key="7">
    <source>
        <dbReference type="Pfam" id="PF01602"/>
    </source>
</evidence>
<organism evidence="8 9">
    <name type="scientific">Pisolithus microcarpus 441</name>
    <dbReference type="NCBI Taxonomy" id="765257"/>
    <lineage>
        <taxon>Eukaryota</taxon>
        <taxon>Fungi</taxon>
        <taxon>Dikarya</taxon>
        <taxon>Basidiomycota</taxon>
        <taxon>Agaricomycotina</taxon>
        <taxon>Agaricomycetes</taxon>
        <taxon>Agaricomycetidae</taxon>
        <taxon>Boletales</taxon>
        <taxon>Sclerodermatineae</taxon>
        <taxon>Pisolithaceae</taxon>
        <taxon>Pisolithus</taxon>
    </lineage>
</organism>
<dbReference type="EMBL" id="KN834246">
    <property type="protein sequence ID" value="KIK11318.1"/>
    <property type="molecule type" value="Genomic_DNA"/>
</dbReference>
<evidence type="ECO:0000256" key="3">
    <source>
        <dbReference type="ARBA" id="ARBA00022448"/>
    </source>
</evidence>
<dbReference type="STRING" id="765257.A0A0C9YTV4"/>
<evidence type="ECO:0000256" key="4">
    <source>
        <dbReference type="ARBA" id="ARBA00022737"/>
    </source>
</evidence>
<evidence type="ECO:0000313" key="8">
    <source>
        <dbReference type="EMBL" id="KIK11318.1"/>
    </source>
</evidence>
<dbReference type="PANTHER" id="PTHR22781:SF12">
    <property type="entry name" value="AP-3 COMPLEX SUBUNIT DELTA-1"/>
    <property type="match status" value="1"/>
</dbReference>
<evidence type="ECO:0000256" key="1">
    <source>
        <dbReference type="ARBA" id="ARBA00004308"/>
    </source>
</evidence>
<dbReference type="Pfam" id="PF01602">
    <property type="entry name" value="Adaptin_N"/>
    <property type="match status" value="2"/>
</dbReference>
<dbReference type="AlphaFoldDB" id="A0A0C9YTV4"/>
<protein>
    <recommendedName>
        <fullName evidence="7">Clathrin/coatomer adaptor adaptin-like N-terminal domain-containing protein</fullName>
    </recommendedName>
</protein>
<dbReference type="InterPro" id="IPR017105">
    <property type="entry name" value="AP3_complex_dsu"/>
</dbReference>
<dbReference type="InterPro" id="IPR016024">
    <property type="entry name" value="ARM-type_fold"/>
</dbReference>
<dbReference type="HOGENOM" id="CLU_633964_0_0_1"/>
<dbReference type="InterPro" id="IPR011989">
    <property type="entry name" value="ARM-like"/>
</dbReference>
<dbReference type="InterPro" id="IPR002553">
    <property type="entry name" value="Clathrin/coatomer_adapt-like_N"/>
</dbReference>
<feature type="domain" description="Clathrin/coatomer adaptor adaptin-like N-terminal" evidence="7">
    <location>
        <begin position="118"/>
        <end position="433"/>
    </location>
</feature>
<dbReference type="Gene3D" id="1.25.10.10">
    <property type="entry name" value="Leucine-rich Repeat Variant"/>
    <property type="match status" value="2"/>
</dbReference>
<reference evidence="9" key="2">
    <citation type="submission" date="2015-01" db="EMBL/GenBank/DDBJ databases">
        <title>Evolutionary Origins and Diversification of the Mycorrhizal Mutualists.</title>
        <authorList>
            <consortium name="DOE Joint Genome Institute"/>
            <consortium name="Mycorrhizal Genomics Consortium"/>
            <person name="Kohler A."/>
            <person name="Kuo A."/>
            <person name="Nagy L.G."/>
            <person name="Floudas D."/>
            <person name="Copeland A."/>
            <person name="Barry K.W."/>
            <person name="Cichocki N."/>
            <person name="Veneault-Fourrey C."/>
            <person name="LaButti K."/>
            <person name="Lindquist E.A."/>
            <person name="Lipzen A."/>
            <person name="Lundell T."/>
            <person name="Morin E."/>
            <person name="Murat C."/>
            <person name="Riley R."/>
            <person name="Ohm R."/>
            <person name="Sun H."/>
            <person name="Tunlid A."/>
            <person name="Henrissat B."/>
            <person name="Grigoriev I.V."/>
            <person name="Hibbett D.S."/>
            <person name="Martin F."/>
        </authorList>
    </citation>
    <scope>NUCLEOTIDE SEQUENCE [LARGE SCALE GENOMIC DNA]</scope>
    <source>
        <strain evidence="9">441</strain>
    </source>
</reference>
<comment type="subcellular location">
    <subcellularLocation>
        <location evidence="1">Endomembrane system</location>
    </subcellularLocation>
</comment>
<sequence length="433" mass="47867">MLGYDVNWASFQIIELMSSSKIHLKIVGYLVATQSFHEDTDDLSPSPAEVASTMNHLSSVVTPDVARDIGPEVFIMLNHFHPHIRKRAVLTLYRVCEKHSLRVSSGYRNGLTIQIQFGSLSPHEPRLVKKLQPPITDLISTMTAMSLLYECVHTCIIGNLLRGPSGLSLAQTCISKLADQNLKYIALLALVKIVPTHVDLVAEYQDVILASVDDDDISIHTHALELVTALVNKHNLQSIVQQLFSHLVQPQTSMPSAFQSLSQHVVPSIPLKAPSAPSHSPAYRLVLGLHTLVLKYTVNLSMSWRVYGAVRAYAVKLMVKLLSDETLLVHTGEPGSCSEALWAAAWICGEYCSGLLAPKELLSYLLRSEVANLDPDTVAVYLQAATKVFGYWSTEAAQQWTDDLLDKVKGAVDSVMERLEDFISSPHIEVQER</sequence>
<dbReference type="SUPFAM" id="SSF48371">
    <property type="entry name" value="ARM repeat"/>
    <property type="match status" value="1"/>
</dbReference>